<proteinExistence type="predicted"/>
<sequence length="96" mass="10811">MLDKDAFACYVVVRLMFATAMLRWVALLYSDFLLLHIVCYGFTRPLSVIGLPPCISVVLRGRIGFMLCLLFVYQCIIVNNSVVDALTQGISYRLVS</sequence>
<evidence type="ECO:0000313" key="2">
    <source>
        <dbReference type="EMBL" id="CAK9187461.1"/>
    </source>
</evidence>
<feature type="transmembrane region" description="Helical" evidence="1">
    <location>
        <begin position="63"/>
        <end position="83"/>
    </location>
</feature>
<keyword evidence="1" id="KW-0812">Transmembrane</keyword>
<evidence type="ECO:0000256" key="1">
    <source>
        <dbReference type="SAM" id="Phobius"/>
    </source>
</evidence>
<keyword evidence="1" id="KW-1133">Transmembrane helix</keyword>
<evidence type="ECO:0000313" key="3">
    <source>
        <dbReference type="Proteomes" id="UP001642360"/>
    </source>
</evidence>
<name>A0ABC8V293_9AQUA</name>
<organism evidence="2 3">
    <name type="scientific">Ilex paraguariensis</name>
    <name type="common">yerba mate</name>
    <dbReference type="NCBI Taxonomy" id="185542"/>
    <lineage>
        <taxon>Eukaryota</taxon>
        <taxon>Viridiplantae</taxon>
        <taxon>Streptophyta</taxon>
        <taxon>Embryophyta</taxon>
        <taxon>Tracheophyta</taxon>
        <taxon>Spermatophyta</taxon>
        <taxon>Magnoliopsida</taxon>
        <taxon>eudicotyledons</taxon>
        <taxon>Gunneridae</taxon>
        <taxon>Pentapetalae</taxon>
        <taxon>asterids</taxon>
        <taxon>campanulids</taxon>
        <taxon>Aquifoliales</taxon>
        <taxon>Aquifoliaceae</taxon>
        <taxon>Ilex</taxon>
    </lineage>
</organism>
<keyword evidence="1" id="KW-0472">Membrane</keyword>
<keyword evidence="3" id="KW-1185">Reference proteome</keyword>
<dbReference type="Proteomes" id="UP001642360">
    <property type="component" value="Unassembled WGS sequence"/>
</dbReference>
<accession>A0ABC8V293</accession>
<dbReference type="AlphaFoldDB" id="A0ABC8V293"/>
<comment type="caution">
    <text evidence="2">The sequence shown here is derived from an EMBL/GenBank/DDBJ whole genome shotgun (WGS) entry which is preliminary data.</text>
</comment>
<gene>
    <name evidence="2" type="ORF">ILEXP_LOCUS58015</name>
</gene>
<protein>
    <submittedName>
        <fullName evidence="2">Uncharacterized protein</fullName>
    </submittedName>
</protein>
<feature type="transmembrane region" description="Helical" evidence="1">
    <location>
        <begin position="32"/>
        <end position="51"/>
    </location>
</feature>
<reference evidence="2 3" key="1">
    <citation type="submission" date="2024-02" db="EMBL/GenBank/DDBJ databases">
        <authorList>
            <person name="Vignale AGUSTIN F."/>
            <person name="Sosa J E."/>
            <person name="Modenutti C."/>
        </authorList>
    </citation>
    <scope>NUCLEOTIDE SEQUENCE [LARGE SCALE GENOMIC DNA]</scope>
</reference>
<dbReference type="EMBL" id="CAUOFW020009980">
    <property type="protein sequence ID" value="CAK9187461.1"/>
    <property type="molecule type" value="Genomic_DNA"/>
</dbReference>